<comment type="similarity">
    <text evidence="2">Belongs to the EamA transporter family.</text>
</comment>
<keyword evidence="3 6" id="KW-0812">Transmembrane</keyword>
<feature type="transmembrane region" description="Helical" evidence="6">
    <location>
        <begin position="195"/>
        <end position="216"/>
    </location>
</feature>
<feature type="domain" description="EamA" evidence="7">
    <location>
        <begin position="26"/>
        <end position="151"/>
    </location>
</feature>
<accession>A0ABT1F873</accession>
<keyword evidence="4 6" id="KW-1133">Transmembrane helix</keyword>
<feature type="transmembrane region" description="Helical" evidence="6">
    <location>
        <begin position="103"/>
        <end position="128"/>
    </location>
</feature>
<dbReference type="PANTHER" id="PTHR32322:SF2">
    <property type="entry name" value="EAMA DOMAIN-CONTAINING PROTEIN"/>
    <property type="match status" value="1"/>
</dbReference>
<dbReference type="InterPro" id="IPR037185">
    <property type="entry name" value="EmrE-like"/>
</dbReference>
<evidence type="ECO:0000256" key="2">
    <source>
        <dbReference type="ARBA" id="ARBA00007362"/>
    </source>
</evidence>
<feature type="transmembrane region" description="Helical" evidence="6">
    <location>
        <begin position="135"/>
        <end position="158"/>
    </location>
</feature>
<dbReference type="Pfam" id="PF00892">
    <property type="entry name" value="EamA"/>
    <property type="match status" value="2"/>
</dbReference>
<organism evidence="8 9">
    <name type="scientific">Dyella lutea</name>
    <dbReference type="NCBI Taxonomy" id="2950441"/>
    <lineage>
        <taxon>Bacteria</taxon>
        <taxon>Pseudomonadati</taxon>
        <taxon>Pseudomonadota</taxon>
        <taxon>Gammaproteobacteria</taxon>
        <taxon>Lysobacterales</taxon>
        <taxon>Rhodanobacteraceae</taxon>
        <taxon>Dyella</taxon>
    </lineage>
</organism>
<feature type="transmembrane region" description="Helical" evidence="6">
    <location>
        <begin position="228"/>
        <end position="247"/>
    </location>
</feature>
<evidence type="ECO:0000313" key="8">
    <source>
        <dbReference type="EMBL" id="MCP1373567.1"/>
    </source>
</evidence>
<protein>
    <submittedName>
        <fullName evidence="8">DMT family transporter</fullName>
    </submittedName>
</protein>
<feature type="transmembrane region" description="Helical" evidence="6">
    <location>
        <begin position="51"/>
        <end position="68"/>
    </location>
</feature>
<evidence type="ECO:0000256" key="3">
    <source>
        <dbReference type="ARBA" id="ARBA00022692"/>
    </source>
</evidence>
<dbReference type="RefSeq" id="WP_253565326.1">
    <property type="nucleotide sequence ID" value="NZ_JAMZEK010000001.1"/>
</dbReference>
<dbReference type="EMBL" id="JAMZEK010000001">
    <property type="protein sequence ID" value="MCP1373567.1"/>
    <property type="molecule type" value="Genomic_DNA"/>
</dbReference>
<dbReference type="InterPro" id="IPR000620">
    <property type="entry name" value="EamA_dom"/>
</dbReference>
<dbReference type="SUPFAM" id="SSF103481">
    <property type="entry name" value="Multidrug resistance efflux transporter EmrE"/>
    <property type="match status" value="2"/>
</dbReference>
<evidence type="ECO:0000256" key="5">
    <source>
        <dbReference type="ARBA" id="ARBA00023136"/>
    </source>
</evidence>
<dbReference type="PANTHER" id="PTHR32322">
    <property type="entry name" value="INNER MEMBRANE TRANSPORTER"/>
    <property type="match status" value="1"/>
</dbReference>
<evidence type="ECO:0000259" key="7">
    <source>
        <dbReference type="Pfam" id="PF00892"/>
    </source>
</evidence>
<feature type="domain" description="EamA" evidence="7">
    <location>
        <begin position="164"/>
        <end position="299"/>
    </location>
</feature>
<dbReference type="InterPro" id="IPR050638">
    <property type="entry name" value="AA-Vitamin_Transporters"/>
</dbReference>
<comment type="caution">
    <text evidence="8">The sequence shown here is derived from an EMBL/GenBank/DDBJ whole genome shotgun (WGS) entry which is preliminary data.</text>
</comment>
<feature type="transmembrane region" description="Helical" evidence="6">
    <location>
        <begin position="164"/>
        <end position="183"/>
    </location>
</feature>
<keyword evidence="9" id="KW-1185">Reference proteome</keyword>
<name>A0ABT1F873_9GAMM</name>
<evidence type="ECO:0000256" key="4">
    <source>
        <dbReference type="ARBA" id="ARBA00022989"/>
    </source>
</evidence>
<keyword evidence="5 6" id="KW-0472">Membrane</keyword>
<proteinExistence type="inferred from homology"/>
<feature type="transmembrane region" description="Helical" evidence="6">
    <location>
        <begin position="21"/>
        <end position="45"/>
    </location>
</feature>
<gene>
    <name evidence="8" type="ORF">NC595_05790</name>
</gene>
<sequence length="314" mass="33417">MSATAPVAPARPADHPLPHRADVLTMALGAALLSCTSIFVVLAQVAPGVSAFYRMLFGGTALFGWVALSGRWRVIRGRDVVLALLPAIGLAADLILWHRSILWVGPGVATLLTNFQVFLLAVAGVLAYRERLAPAFWPGMALALAGLWLLVGAHWSLFDAQHRLGVWFGLASCLAYTVYLLSFRRALVGRTALPPAQFLGLMSLLCAGMLALWCLVDGEAMALTTVRGWLSLLALGLLGQVVAWLLIGRAMPRLPASLVGLLLLLQPALAFVVDVLLLGRPTRATDWCGLLLALAGILLGALRRRPPLPPPVSG</sequence>
<evidence type="ECO:0000256" key="1">
    <source>
        <dbReference type="ARBA" id="ARBA00004141"/>
    </source>
</evidence>
<evidence type="ECO:0000256" key="6">
    <source>
        <dbReference type="SAM" id="Phobius"/>
    </source>
</evidence>
<evidence type="ECO:0000313" key="9">
    <source>
        <dbReference type="Proteomes" id="UP001204615"/>
    </source>
</evidence>
<feature type="transmembrane region" description="Helical" evidence="6">
    <location>
        <begin position="80"/>
        <end position="97"/>
    </location>
</feature>
<reference evidence="8 9" key="1">
    <citation type="submission" date="2022-06" db="EMBL/GenBank/DDBJ databases">
        <title>Dyella sp. Sa strain:Sa Genome sequencing.</title>
        <authorList>
            <person name="Park S."/>
        </authorList>
    </citation>
    <scope>NUCLEOTIDE SEQUENCE [LARGE SCALE GENOMIC DNA]</scope>
    <source>
        <strain evidence="8 9">Sa</strain>
    </source>
</reference>
<feature type="transmembrane region" description="Helical" evidence="6">
    <location>
        <begin position="259"/>
        <end position="278"/>
    </location>
</feature>
<feature type="transmembrane region" description="Helical" evidence="6">
    <location>
        <begin position="284"/>
        <end position="302"/>
    </location>
</feature>
<dbReference type="Proteomes" id="UP001204615">
    <property type="component" value="Unassembled WGS sequence"/>
</dbReference>
<comment type="subcellular location">
    <subcellularLocation>
        <location evidence="1">Membrane</location>
        <topology evidence="1">Multi-pass membrane protein</topology>
    </subcellularLocation>
</comment>